<dbReference type="EMBL" id="AZBU02000006">
    <property type="protein sequence ID" value="TKR73353.1"/>
    <property type="molecule type" value="Genomic_DNA"/>
</dbReference>
<comment type="caution">
    <text evidence="8">The sequence shown here is derived from an EMBL/GenBank/DDBJ whole genome shotgun (WGS) entry which is preliminary data.</text>
</comment>
<evidence type="ECO:0000256" key="2">
    <source>
        <dbReference type="ARBA" id="ARBA00023037"/>
    </source>
</evidence>
<dbReference type="PRINTS" id="PR01186">
    <property type="entry name" value="INTEGRINB"/>
</dbReference>
<dbReference type="PANTHER" id="PTHR10082">
    <property type="entry name" value="INTEGRIN BETA SUBUNIT"/>
    <property type="match status" value="1"/>
</dbReference>
<dbReference type="InterPro" id="IPR032695">
    <property type="entry name" value="Integrin_dom_sf"/>
</dbReference>
<keyword evidence="4" id="KW-1015">Disulfide bond</keyword>
<dbReference type="PANTHER" id="PTHR10082:SF60">
    <property type="entry name" value="INTEGRIN BETA-PS"/>
    <property type="match status" value="1"/>
</dbReference>
<dbReference type="Gene3D" id="2.60.40.1510">
    <property type="entry name" value="ntegrin, alpha v. Chain A, domain 3"/>
    <property type="match status" value="1"/>
</dbReference>
<dbReference type="SUPFAM" id="SSF69179">
    <property type="entry name" value="Integrin domains"/>
    <property type="match status" value="1"/>
</dbReference>
<keyword evidence="9" id="KW-1185">Reference proteome</keyword>
<name>A0A4U5MV03_STECR</name>
<evidence type="ECO:0000313" key="8">
    <source>
        <dbReference type="EMBL" id="TKR73353.1"/>
    </source>
</evidence>
<keyword evidence="5" id="KW-0325">Glycoprotein</keyword>
<dbReference type="InterPro" id="IPR015812">
    <property type="entry name" value="Integrin_bsu"/>
</dbReference>
<dbReference type="InterPro" id="IPR033760">
    <property type="entry name" value="Integrin_beta_N"/>
</dbReference>
<evidence type="ECO:0000256" key="4">
    <source>
        <dbReference type="ARBA" id="ARBA00023157"/>
    </source>
</evidence>
<keyword evidence="3" id="KW-0472">Membrane</keyword>
<dbReference type="GO" id="GO:0098609">
    <property type="term" value="P:cell-cell adhesion"/>
    <property type="evidence" value="ECO:0007669"/>
    <property type="project" value="TreeGrafter"/>
</dbReference>
<evidence type="ECO:0000313" key="9">
    <source>
        <dbReference type="Proteomes" id="UP000298663"/>
    </source>
</evidence>
<dbReference type="SUPFAM" id="SSF103575">
    <property type="entry name" value="Plexin repeat"/>
    <property type="match status" value="1"/>
</dbReference>
<organism evidence="8 9">
    <name type="scientific">Steinernema carpocapsae</name>
    <name type="common">Entomopathogenic nematode</name>
    <dbReference type="NCBI Taxonomy" id="34508"/>
    <lineage>
        <taxon>Eukaryota</taxon>
        <taxon>Metazoa</taxon>
        <taxon>Ecdysozoa</taxon>
        <taxon>Nematoda</taxon>
        <taxon>Chromadorea</taxon>
        <taxon>Rhabditida</taxon>
        <taxon>Tylenchina</taxon>
        <taxon>Panagrolaimomorpha</taxon>
        <taxon>Strongyloidoidea</taxon>
        <taxon>Steinernematidae</taxon>
        <taxon>Steinernema</taxon>
    </lineage>
</organism>
<comment type="subcellular location">
    <subcellularLocation>
        <location evidence="1">Membrane</location>
        <topology evidence="1">Single-pass type I membrane protein</topology>
    </subcellularLocation>
</comment>
<feature type="signal peptide" evidence="6">
    <location>
        <begin position="1"/>
        <end position="19"/>
    </location>
</feature>
<evidence type="ECO:0000259" key="7">
    <source>
        <dbReference type="Pfam" id="PF17205"/>
    </source>
</evidence>
<dbReference type="GO" id="GO:0007229">
    <property type="term" value="P:integrin-mediated signaling pathway"/>
    <property type="evidence" value="ECO:0007669"/>
    <property type="project" value="UniProtKB-KW"/>
</dbReference>
<dbReference type="AlphaFoldDB" id="A0A4U5MV03"/>
<dbReference type="Proteomes" id="UP000298663">
    <property type="component" value="Unassembled WGS sequence"/>
</dbReference>
<dbReference type="OrthoDB" id="410592at2759"/>
<dbReference type="GO" id="GO:0033627">
    <property type="term" value="P:cell adhesion mediated by integrin"/>
    <property type="evidence" value="ECO:0007669"/>
    <property type="project" value="TreeGrafter"/>
</dbReference>
<dbReference type="Pfam" id="PF17205">
    <property type="entry name" value="PSI_integrin"/>
    <property type="match status" value="1"/>
</dbReference>
<dbReference type="Gene3D" id="3.30.1680.10">
    <property type="entry name" value="ligand-binding face of the semaphorins, domain 2"/>
    <property type="match status" value="1"/>
</dbReference>
<feature type="chain" id="PRO_5020767093" description="Integrin beta N-terminal domain-containing protein" evidence="6">
    <location>
        <begin position="20"/>
        <end position="232"/>
    </location>
</feature>
<keyword evidence="6" id="KW-0732">Signal</keyword>
<reference evidence="8 9" key="1">
    <citation type="journal article" date="2015" name="Genome Biol.">
        <title>Comparative genomics of Steinernema reveals deeply conserved gene regulatory networks.</title>
        <authorList>
            <person name="Dillman A.R."/>
            <person name="Macchietto M."/>
            <person name="Porter C.F."/>
            <person name="Rogers A."/>
            <person name="Williams B."/>
            <person name="Antoshechkin I."/>
            <person name="Lee M.M."/>
            <person name="Goodwin Z."/>
            <person name="Lu X."/>
            <person name="Lewis E.E."/>
            <person name="Goodrich-Blair H."/>
            <person name="Stock S.P."/>
            <person name="Adams B.J."/>
            <person name="Sternberg P.W."/>
            <person name="Mortazavi A."/>
        </authorList>
    </citation>
    <scope>NUCLEOTIDE SEQUENCE [LARGE SCALE GENOMIC DNA]</scope>
    <source>
        <strain evidence="8 9">ALL</strain>
    </source>
</reference>
<sequence>MSRILLLALVALCLGYALGNPCRSADASKSCGQCIKAHPDCAWCTDPNMKGSFRCDKKSEFNFNTCPAESVYQPKAETLVAEQNNFHIDQPHPQDNAPVQMHPQQVIIRMKPGDVVEVPFRYKHKSNPSVHEFAIQTSEFKSLGIDVQFSVLCNGKKIEGRNCHVVREGEITEFYAKVILNECRQGGDIPVSIGIFGYNKISASLSLLSVDVSAKNSTFINPSRHRVTAAET</sequence>
<dbReference type="GO" id="GO:0009986">
    <property type="term" value="C:cell surface"/>
    <property type="evidence" value="ECO:0007669"/>
    <property type="project" value="TreeGrafter"/>
</dbReference>
<dbReference type="GO" id="GO:0008305">
    <property type="term" value="C:integrin complex"/>
    <property type="evidence" value="ECO:0007669"/>
    <property type="project" value="TreeGrafter"/>
</dbReference>
<dbReference type="GO" id="GO:0005925">
    <property type="term" value="C:focal adhesion"/>
    <property type="evidence" value="ECO:0007669"/>
    <property type="project" value="TreeGrafter"/>
</dbReference>
<proteinExistence type="predicted"/>
<accession>A0A4U5MV03</accession>
<dbReference type="GO" id="GO:0007160">
    <property type="term" value="P:cell-matrix adhesion"/>
    <property type="evidence" value="ECO:0007669"/>
    <property type="project" value="TreeGrafter"/>
</dbReference>
<gene>
    <name evidence="8" type="ORF">L596_020670</name>
</gene>
<feature type="domain" description="Integrin beta N-terminal" evidence="7">
    <location>
        <begin position="20"/>
        <end position="67"/>
    </location>
</feature>
<reference evidence="8 9" key="2">
    <citation type="journal article" date="2019" name="G3 (Bethesda)">
        <title>Hybrid Assembly of the Genome of the Entomopathogenic Nematode Steinernema carpocapsae Identifies the X-Chromosome.</title>
        <authorList>
            <person name="Serra L."/>
            <person name="Macchietto M."/>
            <person name="Macias-Munoz A."/>
            <person name="McGill C.J."/>
            <person name="Rodriguez I.M."/>
            <person name="Rodriguez B."/>
            <person name="Murad R."/>
            <person name="Mortazavi A."/>
        </authorList>
    </citation>
    <scope>NUCLEOTIDE SEQUENCE [LARGE SCALE GENOMIC DNA]</scope>
    <source>
        <strain evidence="8 9">ALL</strain>
    </source>
</reference>
<evidence type="ECO:0000256" key="6">
    <source>
        <dbReference type="SAM" id="SignalP"/>
    </source>
</evidence>
<dbReference type="GO" id="GO:0016477">
    <property type="term" value="P:cell migration"/>
    <property type="evidence" value="ECO:0007669"/>
    <property type="project" value="TreeGrafter"/>
</dbReference>
<evidence type="ECO:0000256" key="5">
    <source>
        <dbReference type="ARBA" id="ARBA00023180"/>
    </source>
</evidence>
<keyword evidence="2" id="KW-0401">Integrin</keyword>
<evidence type="ECO:0000256" key="3">
    <source>
        <dbReference type="ARBA" id="ARBA00023136"/>
    </source>
</evidence>
<protein>
    <recommendedName>
        <fullName evidence="7">Integrin beta N-terminal domain-containing protein</fullName>
    </recommendedName>
</protein>
<dbReference type="GO" id="GO:0005178">
    <property type="term" value="F:integrin binding"/>
    <property type="evidence" value="ECO:0007669"/>
    <property type="project" value="TreeGrafter"/>
</dbReference>
<evidence type="ECO:0000256" key="1">
    <source>
        <dbReference type="ARBA" id="ARBA00004479"/>
    </source>
</evidence>